<dbReference type="KEGG" id="apac:S7S_00175"/>
<dbReference type="InterPro" id="IPR018707">
    <property type="entry name" value="LpxR"/>
</dbReference>
<dbReference type="EMBL" id="CP004387">
    <property type="protein sequence ID" value="AJD46459.1"/>
    <property type="molecule type" value="Genomic_DNA"/>
</dbReference>
<organism evidence="1 2">
    <name type="scientific">Isoalcanivorax pacificus W11-5</name>
    <dbReference type="NCBI Taxonomy" id="391936"/>
    <lineage>
        <taxon>Bacteria</taxon>
        <taxon>Pseudomonadati</taxon>
        <taxon>Pseudomonadota</taxon>
        <taxon>Gammaproteobacteria</taxon>
        <taxon>Oceanospirillales</taxon>
        <taxon>Alcanivoracaceae</taxon>
        <taxon>Isoalcanivorax</taxon>
    </lineage>
</organism>
<dbReference type="Gene3D" id="2.40.128.140">
    <property type="entry name" value="Outer membrane protein"/>
    <property type="match status" value="1"/>
</dbReference>
<dbReference type="STRING" id="391936.S7S_00175"/>
<evidence type="ECO:0000313" key="2">
    <source>
        <dbReference type="Proteomes" id="UP000006764"/>
    </source>
</evidence>
<gene>
    <name evidence="1" type="ORF">S7S_00175</name>
</gene>
<dbReference type="AlphaFoldDB" id="A0A0B4XEN7"/>
<dbReference type="Proteomes" id="UP000006764">
    <property type="component" value="Chromosome"/>
</dbReference>
<dbReference type="Pfam" id="PF09982">
    <property type="entry name" value="LpxR"/>
    <property type="match status" value="1"/>
</dbReference>
<accession>A0A0B4XEN7</accession>
<dbReference type="HOGENOM" id="CLU_055418_1_0_6"/>
<sequence>MLSLGLLAVTPAEAGLWNVAWDNDLFTGTDRGYTNGLRLSWLSTAAERNDSCRFCVAAGVRDGLSWLPGIGSPESDHALAVSLQQAMVTPENIELDTPQYDDIPYVGYLSIDAGLYAWNRTRLTGYGITIGVTGPDSGARRTQEWVHKVTGSTDPRGWENQLGPDVVGGVQAMHARRFFLSGDPSEIQHEFVWGAGATASSFISSGEVGIFWRMGRNLPGNFVPEYAGMSSSVGLPGMLDAPGAGWTVFAGLLGEVIPYSYIEDKAGPYQFEQEPVVGHVSVGAGLHSNNFHFALTVRATTAQEQTNKEPLTFGTLSFTWRM</sequence>
<evidence type="ECO:0000313" key="1">
    <source>
        <dbReference type="EMBL" id="AJD46459.1"/>
    </source>
</evidence>
<protein>
    <recommendedName>
        <fullName evidence="3">Outer membrane protein</fullName>
    </recommendedName>
</protein>
<name>A0A0B4XEN7_9GAMM</name>
<dbReference type="InterPro" id="IPR037107">
    <property type="entry name" value="Put_OMP_sf"/>
</dbReference>
<reference evidence="1 2" key="1">
    <citation type="journal article" date="2012" name="J. Bacteriol.">
        <title>Genome sequence of an alkane-degrading bacterium, Alcanivorax pacificus type strain W11-5, isolated from deep sea sediment.</title>
        <authorList>
            <person name="Lai Q."/>
            <person name="Shao Z."/>
        </authorList>
    </citation>
    <scope>NUCLEOTIDE SEQUENCE [LARGE SCALE GENOMIC DNA]</scope>
    <source>
        <strain evidence="1 2">W11-5</strain>
    </source>
</reference>
<evidence type="ECO:0008006" key="3">
    <source>
        <dbReference type="Google" id="ProtNLM"/>
    </source>
</evidence>
<keyword evidence="2" id="KW-1185">Reference proteome</keyword>
<proteinExistence type="predicted"/>